<evidence type="ECO:0000256" key="4">
    <source>
        <dbReference type="ARBA" id="ARBA00023295"/>
    </source>
</evidence>
<keyword evidence="8" id="KW-0732">Signal</keyword>
<dbReference type="InterPro" id="IPR050727">
    <property type="entry name" value="GH43_arabinanases"/>
</dbReference>
<dbReference type="InterPro" id="IPR023296">
    <property type="entry name" value="Glyco_hydro_beta-prop_sf"/>
</dbReference>
<evidence type="ECO:0000256" key="2">
    <source>
        <dbReference type="ARBA" id="ARBA00009865"/>
    </source>
</evidence>
<gene>
    <name evidence="9" type="ORF">K6T82_12245</name>
</gene>
<keyword evidence="3 7" id="KW-0378">Hydrolase</keyword>
<reference evidence="9 10" key="1">
    <citation type="journal article" date="2023" name="Antonie Van Leeuwenhoek">
        <title>Flavobacterium potami sp. nov., a multi-metal resistance genes harbouring bacterium isolated from shallow river silt.</title>
        <authorList>
            <person name="Li S."/>
            <person name="Mao S."/>
            <person name="Mu W."/>
            <person name="Guo B."/>
            <person name="Li C."/>
            <person name="Zhu Q."/>
            <person name="Hou X."/>
            <person name="Zhao Y."/>
            <person name="Wei S."/>
            <person name="Liu H."/>
            <person name="Liu A."/>
        </authorList>
    </citation>
    <scope>NUCLEOTIDE SEQUENCE [LARGE SCALE GENOMIC DNA]</scope>
    <source>
        <strain evidence="9 10">17A</strain>
    </source>
</reference>
<evidence type="ECO:0000256" key="3">
    <source>
        <dbReference type="ARBA" id="ARBA00022801"/>
    </source>
</evidence>
<feature type="site" description="Important for catalytic activity, responsible for pKa modulation of the active site Glu and correct orientation of both the proton donor and substrate" evidence="6">
    <location>
        <position position="157"/>
    </location>
</feature>
<dbReference type="AlphaFoldDB" id="A0A9X1KRR7"/>
<keyword evidence="10" id="KW-1185">Reference proteome</keyword>
<dbReference type="SUPFAM" id="SSF75005">
    <property type="entry name" value="Arabinanase/levansucrase/invertase"/>
    <property type="match status" value="1"/>
</dbReference>
<dbReference type="GO" id="GO:0004553">
    <property type="term" value="F:hydrolase activity, hydrolyzing O-glycosyl compounds"/>
    <property type="evidence" value="ECO:0007669"/>
    <property type="project" value="InterPro"/>
</dbReference>
<evidence type="ECO:0000256" key="1">
    <source>
        <dbReference type="ARBA" id="ARBA00004834"/>
    </source>
</evidence>
<accession>A0A9X1KRR7</accession>
<comment type="pathway">
    <text evidence="1">Glycan metabolism; L-arabinan degradation.</text>
</comment>
<evidence type="ECO:0000256" key="6">
    <source>
        <dbReference type="PIRSR" id="PIRSR606710-2"/>
    </source>
</evidence>
<protein>
    <submittedName>
        <fullName evidence="9">Glycoside hydrolase family 43 protein</fullName>
    </submittedName>
</protein>
<evidence type="ECO:0000256" key="5">
    <source>
        <dbReference type="PIRSR" id="PIRSR606710-1"/>
    </source>
</evidence>
<dbReference type="GO" id="GO:0005975">
    <property type="term" value="P:carbohydrate metabolic process"/>
    <property type="evidence" value="ECO:0007669"/>
    <property type="project" value="InterPro"/>
</dbReference>
<keyword evidence="4 7" id="KW-0326">Glycosidase</keyword>
<feature type="chain" id="PRO_5040839472" evidence="8">
    <location>
        <begin position="24"/>
        <end position="344"/>
    </location>
</feature>
<comment type="caution">
    <text evidence="9">The sequence shown here is derived from an EMBL/GenBank/DDBJ whole genome shotgun (WGS) entry which is preliminary data.</text>
</comment>
<evidence type="ECO:0000313" key="10">
    <source>
        <dbReference type="Proteomes" id="UP001139366"/>
    </source>
</evidence>
<evidence type="ECO:0000256" key="7">
    <source>
        <dbReference type="RuleBase" id="RU361187"/>
    </source>
</evidence>
<dbReference type="Proteomes" id="UP001139366">
    <property type="component" value="Unassembled WGS sequence"/>
</dbReference>
<feature type="active site" description="Proton donor" evidence="5">
    <location>
        <position position="218"/>
    </location>
</feature>
<dbReference type="Pfam" id="PF04616">
    <property type="entry name" value="Glyco_hydro_43"/>
    <property type="match status" value="1"/>
</dbReference>
<dbReference type="Gene3D" id="2.115.10.20">
    <property type="entry name" value="Glycosyl hydrolase domain, family 43"/>
    <property type="match status" value="1"/>
</dbReference>
<evidence type="ECO:0000256" key="8">
    <source>
        <dbReference type="SAM" id="SignalP"/>
    </source>
</evidence>
<sequence length="344" mass="38559">MKTKSYLKIFLLVLILISNDIKAQNSKETTFQNPVYKSDFADPTVIKAGDGFFYAYGTNTNVSGKTIHIQTLKSKDLVEWVFVGDALPIKPKWADKDFWAPHVLYDAKLKMYYLYYSGESDTKEGKCLGVAVSKSPEGPFVDKGEPLLCGDSFINIDPMAFDDPQTGKKLLYWGSGFEALKVRELSEDRLSFKTGTSAKNLINPIRNNDPANYQNLVEGSWISYHDGFYYLYYSGDNCCGDKAHYAVMIARSKNAEGPFETLAEAEKKENSVILSKNKKWIAPGHNSIVNDDKGQEWIVYHAIDADSPKSGRIVLIDKITYKNGWPIINSGSPSIVKILKPIVK</sequence>
<dbReference type="CDD" id="cd08999">
    <property type="entry name" value="GH43_ABN-like"/>
    <property type="match status" value="1"/>
</dbReference>
<dbReference type="RefSeq" id="WP_223706165.1">
    <property type="nucleotide sequence ID" value="NZ_JAINUY010000003.1"/>
</dbReference>
<dbReference type="PANTHER" id="PTHR43301:SF3">
    <property type="entry name" value="ARABINAN ENDO-1,5-ALPHA-L-ARABINOSIDASE A-RELATED"/>
    <property type="match status" value="1"/>
</dbReference>
<feature type="signal peptide" evidence="8">
    <location>
        <begin position="1"/>
        <end position="23"/>
    </location>
</feature>
<dbReference type="EMBL" id="JAINUY010000003">
    <property type="protein sequence ID" value="MBZ4035541.1"/>
    <property type="molecule type" value="Genomic_DNA"/>
</dbReference>
<organism evidence="9 10">
    <name type="scientific">Flavobacterium potami</name>
    <dbReference type="NCBI Taxonomy" id="2872310"/>
    <lineage>
        <taxon>Bacteria</taxon>
        <taxon>Pseudomonadati</taxon>
        <taxon>Bacteroidota</taxon>
        <taxon>Flavobacteriia</taxon>
        <taxon>Flavobacteriales</taxon>
        <taxon>Flavobacteriaceae</taxon>
        <taxon>Flavobacterium</taxon>
    </lineage>
</organism>
<name>A0A9X1KRR7_9FLAO</name>
<dbReference type="InterPro" id="IPR006710">
    <property type="entry name" value="Glyco_hydro_43"/>
</dbReference>
<proteinExistence type="inferred from homology"/>
<evidence type="ECO:0000313" key="9">
    <source>
        <dbReference type="EMBL" id="MBZ4035541.1"/>
    </source>
</evidence>
<comment type="similarity">
    <text evidence="2 7">Belongs to the glycosyl hydrolase 43 family.</text>
</comment>
<dbReference type="PANTHER" id="PTHR43301">
    <property type="entry name" value="ARABINAN ENDO-1,5-ALPHA-L-ARABINOSIDASE"/>
    <property type="match status" value="1"/>
</dbReference>
<feature type="active site" description="Proton acceptor" evidence="5">
    <location>
        <position position="42"/>
    </location>
</feature>